<evidence type="ECO:0000313" key="4">
    <source>
        <dbReference type="EMBL" id="PWZ20810.1"/>
    </source>
</evidence>
<keyword evidence="1" id="KW-0227">DNA damage</keyword>
<keyword evidence="1" id="KW-0233">DNA recombination</keyword>
<dbReference type="SUPFAM" id="SSF52540">
    <property type="entry name" value="P-loop containing nucleoside triphosphate hydrolases"/>
    <property type="match status" value="1"/>
</dbReference>
<dbReference type="GO" id="GO:0005524">
    <property type="term" value="F:ATP binding"/>
    <property type="evidence" value="ECO:0007669"/>
    <property type="project" value="UniProtKB-KW"/>
</dbReference>
<comment type="caution">
    <text evidence="4">The sequence shown here is derived from an EMBL/GenBank/DDBJ whole genome shotgun (WGS) entry which is preliminary data.</text>
</comment>
<evidence type="ECO:0000256" key="1">
    <source>
        <dbReference type="RuleBase" id="RU363044"/>
    </source>
</evidence>
<comment type="similarity">
    <text evidence="1">Belongs to the helicase family.</text>
</comment>
<dbReference type="AlphaFoldDB" id="A0A3L6EJ14"/>
<dbReference type="GO" id="GO:0000723">
    <property type="term" value="P:telomere maintenance"/>
    <property type="evidence" value="ECO:0007669"/>
    <property type="project" value="InterPro"/>
</dbReference>
<reference evidence="4 5" key="1">
    <citation type="journal article" date="2018" name="Nat. Genet.">
        <title>Extensive intraspecific gene order and gene structural variations between Mo17 and other maize genomes.</title>
        <authorList>
            <person name="Sun S."/>
            <person name="Zhou Y."/>
            <person name="Chen J."/>
            <person name="Shi J."/>
            <person name="Zhao H."/>
            <person name="Zhao H."/>
            <person name="Song W."/>
            <person name="Zhang M."/>
            <person name="Cui Y."/>
            <person name="Dong X."/>
            <person name="Liu H."/>
            <person name="Ma X."/>
            <person name="Jiao Y."/>
            <person name="Wang B."/>
            <person name="Wei X."/>
            <person name="Stein J.C."/>
            <person name="Glaubitz J.C."/>
            <person name="Lu F."/>
            <person name="Yu G."/>
            <person name="Liang C."/>
            <person name="Fengler K."/>
            <person name="Li B."/>
            <person name="Rafalski A."/>
            <person name="Schnable P.S."/>
            <person name="Ware D.H."/>
            <person name="Buckler E.S."/>
            <person name="Lai J."/>
        </authorList>
    </citation>
    <scope>NUCLEOTIDE SEQUENCE [LARGE SCALE GENOMIC DNA]</scope>
    <source>
        <strain evidence="5">cv. Missouri 17</strain>
        <tissue evidence="4">Seedling</tissue>
    </source>
</reference>
<evidence type="ECO:0000259" key="3">
    <source>
        <dbReference type="Pfam" id="PF21530"/>
    </source>
</evidence>
<dbReference type="GO" id="GO:0006310">
    <property type="term" value="P:DNA recombination"/>
    <property type="evidence" value="ECO:0007669"/>
    <property type="project" value="UniProtKB-KW"/>
</dbReference>
<organism evidence="4 5">
    <name type="scientific">Zea mays</name>
    <name type="common">Maize</name>
    <dbReference type="NCBI Taxonomy" id="4577"/>
    <lineage>
        <taxon>Eukaryota</taxon>
        <taxon>Viridiplantae</taxon>
        <taxon>Streptophyta</taxon>
        <taxon>Embryophyta</taxon>
        <taxon>Tracheophyta</taxon>
        <taxon>Spermatophyta</taxon>
        <taxon>Magnoliopsida</taxon>
        <taxon>Liliopsida</taxon>
        <taxon>Poales</taxon>
        <taxon>Poaceae</taxon>
        <taxon>PACMAD clade</taxon>
        <taxon>Panicoideae</taxon>
        <taxon>Andropogonodae</taxon>
        <taxon>Andropogoneae</taxon>
        <taxon>Tripsacinae</taxon>
        <taxon>Zea</taxon>
    </lineage>
</organism>
<dbReference type="GO" id="GO:0006281">
    <property type="term" value="P:DNA repair"/>
    <property type="evidence" value="ECO:0007669"/>
    <property type="project" value="UniProtKB-KW"/>
</dbReference>
<dbReference type="PANTHER" id="PTHR10492">
    <property type="match status" value="1"/>
</dbReference>
<dbReference type="EC" id="5.6.2.3" evidence="1"/>
<keyword evidence="1" id="KW-0378">Hydrolase</keyword>
<feature type="domain" description="DNA helicase Pif1-like DEAD-box helicase" evidence="2">
    <location>
        <begin position="1"/>
        <end position="114"/>
    </location>
</feature>
<gene>
    <name evidence="4" type="ORF">Zm00014a_029390</name>
</gene>
<dbReference type="InterPro" id="IPR027417">
    <property type="entry name" value="P-loop_NTPase"/>
</dbReference>
<keyword evidence="1" id="KW-0234">DNA repair</keyword>
<evidence type="ECO:0000313" key="5">
    <source>
        <dbReference type="Proteomes" id="UP000251960"/>
    </source>
</evidence>
<dbReference type="Proteomes" id="UP000251960">
    <property type="component" value="Chromosome 5"/>
</dbReference>
<dbReference type="InterPro" id="IPR049163">
    <property type="entry name" value="Pif1-like_2B_dom"/>
</dbReference>
<comment type="cofactor">
    <cofactor evidence="1">
        <name>Mg(2+)</name>
        <dbReference type="ChEBI" id="CHEBI:18420"/>
    </cofactor>
</comment>
<dbReference type="GO" id="GO:0043139">
    <property type="term" value="F:5'-3' DNA helicase activity"/>
    <property type="evidence" value="ECO:0007669"/>
    <property type="project" value="UniProtKB-EC"/>
</dbReference>
<name>A0A3L6EJ14_MAIZE</name>
<feature type="domain" description="DNA helicase Pif1-like 2B" evidence="3">
    <location>
        <begin position="213"/>
        <end position="259"/>
    </location>
</feature>
<accession>A0A3L6EJ14</accession>
<sequence>MTHGFAFEALDKTFRDLLAPHFEQAEKTPFGGKVVVLGGDARQILPVIEGGTHSQIIDATVSNSYLWDSVTVISLTQNMRLLSSSTSIETKKEIVEFSKWLLDIGEGNVPATKRNAKTESSWIQLPKDILLLPQTGNIECIIDSTYPDLQRRYTDIEYLKERAILSTTNETVDALNEFIVSSIPGNTHEYFSCDKIGKTPYSHESYDLLYPIEFLNSINGNNFPQHRLCLKKGIPIMLLRNMNQSEGLCNGTRLMITSLGNMIVEAEIMVGQHKGKKLLFHVLLSA</sequence>
<dbReference type="GO" id="GO:0016887">
    <property type="term" value="F:ATP hydrolysis activity"/>
    <property type="evidence" value="ECO:0007669"/>
    <property type="project" value="RHEA"/>
</dbReference>
<comment type="catalytic activity">
    <reaction evidence="1">
        <text>ATP + H2O = ADP + phosphate + H(+)</text>
        <dbReference type="Rhea" id="RHEA:13065"/>
        <dbReference type="ChEBI" id="CHEBI:15377"/>
        <dbReference type="ChEBI" id="CHEBI:15378"/>
        <dbReference type="ChEBI" id="CHEBI:30616"/>
        <dbReference type="ChEBI" id="CHEBI:43474"/>
        <dbReference type="ChEBI" id="CHEBI:456216"/>
        <dbReference type="EC" id="5.6.2.3"/>
    </reaction>
</comment>
<evidence type="ECO:0000259" key="2">
    <source>
        <dbReference type="Pfam" id="PF05970"/>
    </source>
</evidence>
<dbReference type="PANTHER" id="PTHR10492:SF57">
    <property type="entry name" value="ATP-DEPENDENT DNA HELICASE"/>
    <property type="match status" value="1"/>
</dbReference>
<keyword evidence="1" id="KW-0547">Nucleotide-binding</keyword>
<dbReference type="Pfam" id="PF21530">
    <property type="entry name" value="Pif1_2B_dom"/>
    <property type="match status" value="1"/>
</dbReference>
<dbReference type="EMBL" id="NCVQ01000006">
    <property type="protein sequence ID" value="PWZ20810.1"/>
    <property type="molecule type" value="Genomic_DNA"/>
</dbReference>
<keyword evidence="1" id="KW-0347">Helicase</keyword>
<proteinExistence type="inferred from homology"/>
<protein>
    <recommendedName>
        <fullName evidence="1">ATP-dependent DNA helicase</fullName>
        <ecNumber evidence="1">5.6.2.3</ecNumber>
    </recommendedName>
</protein>
<dbReference type="InterPro" id="IPR010285">
    <property type="entry name" value="DNA_helicase_pif1-like_DEAD"/>
</dbReference>
<keyword evidence="1" id="KW-0067">ATP-binding</keyword>
<dbReference type="Pfam" id="PF05970">
    <property type="entry name" value="PIF1"/>
    <property type="match status" value="1"/>
</dbReference>